<proteinExistence type="predicted"/>
<name>A0ACC2S1M1_9FUNG</name>
<dbReference type="EMBL" id="QTSX02005980">
    <property type="protein sequence ID" value="KAJ9056268.1"/>
    <property type="molecule type" value="Genomic_DNA"/>
</dbReference>
<gene>
    <name evidence="1" type="ORF">DSO57_1034995</name>
</gene>
<sequence length="701" mass="78704">MITQSLRISLARFGAVSRNCSINSLKAQALISASKVSYRNLSVSHICSSEAATQETEKPKETIPEPKIGNATKYEFKTETNRLLDIVANSLYSEKEVFIRELISNACDATEKLRHRQLAEPDNVETTDSPQEIILTVDKDNNTFTIQDFGIGLTEQELHENLGTIARSGSKKFVEQLKGAEQASSAKDKIIGQFGVGFYSAFMVGRPIQVFTRSSTKGSKGYCWTSDGQGAYEIAEAENVQIGTRIVIHLHDKSFVSKAKVKEVVKKYSNFVNFPIRLNDEIINEIEPLWTKDKNKISEDDHTKFFQFVSDSYDTPRFSLVYKTDAPLTIRSILYIPRSAGDIFTRQEKRGGLHLYSRNVMIQNKVELLPHWLRFVQGVVDSEDIPLNLSREILQNGRLIQSLSRVLTDRVLRWLKDEAKRDPKEFSQFYSNFHQYFKEGVIMNSNDAEKASVTKLLRFSSSATTSGEMTTLDEYIGRMKPEQKSIYYLGCPRADIDSSPYYEPFKKAGVEVLALTDSLDKVLVTSIGTFEGKRLVDLESTEAANELAALCPETDVSADRLTDEQARALGDWILEKVGSKLCTPKIEISKRQASFPALVVDHHQQNDPYMREILRHQLGMGEKLPGIPATVEINPFHPLMAGLFMLKDSNPTLAEKLAEQIILNARITAGLVDDARPMVPAFNNLLTELMASNLSSSPKNN</sequence>
<evidence type="ECO:0000313" key="2">
    <source>
        <dbReference type="Proteomes" id="UP001165960"/>
    </source>
</evidence>
<comment type="caution">
    <text evidence="1">The sequence shown here is derived from an EMBL/GenBank/DDBJ whole genome shotgun (WGS) entry which is preliminary data.</text>
</comment>
<organism evidence="1 2">
    <name type="scientific">Entomophthora muscae</name>
    <dbReference type="NCBI Taxonomy" id="34485"/>
    <lineage>
        <taxon>Eukaryota</taxon>
        <taxon>Fungi</taxon>
        <taxon>Fungi incertae sedis</taxon>
        <taxon>Zoopagomycota</taxon>
        <taxon>Entomophthoromycotina</taxon>
        <taxon>Entomophthoromycetes</taxon>
        <taxon>Entomophthorales</taxon>
        <taxon>Entomophthoraceae</taxon>
        <taxon>Entomophthora</taxon>
    </lineage>
</organism>
<protein>
    <submittedName>
        <fullName evidence="1">Uncharacterized protein</fullName>
    </submittedName>
</protein>
<keyword evidence="2" id="KW-1185">Reference proteome</keyword>
<accession>A0ACC2S1M1</accession>
<dbReference type="Proteomes" id="UP001165960">
    <property type="component" value="Unassembled WGS sequence"/>
</dbReference>
<evidence type="ECO:0000313" key="1">
    <source>
        <dbReference type="EMBL" id="KAJ9056268.1"/>
    </source>
</evidence>
<reference evidence="1" key="1">
    <citation type="submission" date="2022-04" db="EMBL/GenBank/DDBJ databases">
        <title>Genome of the entomopathogenic fungus Entomophthora muscae.</title>
        <authorList>
            <person name="Elya C."/>
            <person name="Lovett B.R."/>
            <person name="Lee E."/>
            <person name="Macias A.M."/>
            <person name="Hajek A.E."/>
            <person name="De Bivort B.L."/>
            <person name="Kasson M.T."/>
            <person name="De Fine Licht H.H."/>
            <person name="Stajich J.E."/>
        </authorList>
    </citation>
    <scope>NUCLEOTIDE SEQUENCE</scope>
    <source>
        <strain evidence="1">Berkeley</strain>
    </source>
</reference>